<keyword evidence="2" id="KW-1185">Reference proteome</keyword>
<organism evidence="1 2">
    <name type="scientific">Collybiopsis luxurians FD-317 M1</name>
    <dbReference type="NCBI Taxonomy" id="944289"/>
    <lineage>
        <taxon>Eukaryota</taxon>
        <taxon>Fungi</taxon>
        <taxon>Dikarya</taxon>
        <taxon>Basidiomycota</taxon>
        <taxon>Agaricomycotina</taxon>
        <taxon>Agaricomycetes</taxon>
        <taxon>Agaricomycetidae</taxon>
        <taxon>Agaricales</taxon>
        <taxon>Marasmiineae</taxon>
        <taxon>Omphalotaceae</taxon>
        <taxon>Collybiopsis</taxon>
        <taxon>Collybiopsis luxurians</taxon>
    </lineage>
</organism>
<dbReference type="EMBL" id="KN834772">
    <property type="protein sequence ID" value="KIK61147.1"/>
    <property type="molecule type" value="Genomic_DNA"/>
</dbReference>
<reference evidence="1 2" key="1">
    <citation type="submission" date="2014-04" db="EMBL/GenBank/DDBJ databases">
        <title>Evolutionary Origins and Diversification of the Mycorrhizal Mutualists.</title>
        <authorList>
            <consortium name="DOE Joint Genome Institute"/>
            <consortium name="Mycorrhizal Genomics Consortium"/>
            <person name="Kohler A."/>
            <person name="Kuo A."/>
            <person name="Nagy L.G."/>
            <person name="Floudas D."/>
            <person name="Copeland A."/>
            <person name="Barry K.W."/>
            <person name="Cichocki N."/>
            <person name="Veneault-Fourrey C."/>
            <person name="LaButti K."/>
            <person name="Lindquist E.A."/>
            <person name="Lipzen A."/>
            <person name="Lundell T."/>
            <person name="Morin E."/>
            <person name="Murat C."/>
            <person name="Riley R."/>
            <person name="Ohm R."/>
            <person name="Sun H."/>
            <person name="Tunlid A."/>
            <person name="Henrissat B."/>
            <person name="Grigoriev I.V."/>
            <person name="Hibbett D.S."/>
            <person name="Martin F."/>
        </authorList>
    </citation>
    <scope>NUCLEOTIDE SEQUENCE [LARGE SCALE GENOMIC DNA]</scope>
    <source>
        <strain evidence="1 2">FD-317 M1</strain>
    </source>
</reference>
<name>A0A0D0CQ62_9AGAR</name>
<protein>
    <submittedName>
        <fullName evidence="1">Uncharacterized protein</fullName>
    </submittedName>
</protein>
<sequence>MDHQLVSASTQSLQETVSSGEYSSSTVSRSTFNGLGSLSGRALLNFGKLTLRGVEQLVISRRLATISTNFPHHDTDNIAGLHSMYIDLLELSRIHMYPKSTRLRALQILMRQIASRSTAYLLQALSTWPVVETQMLLSEILSWFDPIRVFRGEVDEFENAVLPAYRDHLSKWEEHSLAPIIDFIRDFASYAEFGWSTVLNYGCLDLLLHLYVADFQEPVTLNSGTRSFRKSGITATCNSFLMDALDDEYGRGLIELYPLRGLWPLWPMLAFGDAAQDRCLQRHEMWMLVGKEEIQWRISSIYDTLVLEWPVSGFSSRVRTTLTAEPFLSDLIIDLLEFSGSPELDEETCFRALRSMHKLWSRLDTFVFRAGLREYIEGTPKDHAREIFIRLVHRLILLSTRAPESDPFFEPCHQHCLKDSCPLELDGAIHFIHRLAGASESNSLLRRWLIDGDILRLLHTTTARLFLSGALGSEGTSDFDPEDPTTHLNLRRTSQGPRYRVLVLSMAWELLHEDPKGIASLNTFISDPNDELSLARIFIQNSKPLWEFELRFSKQQHDNWADLWLEPSVSRMKERAHRNDVYSWIK</sequence>
<dbReference type="Proteomes" id="UP000053593">
    <property type="component" value="Unassembled WGS sequence"/>
</dbReference>
<dbReference type="OrthoDB" id="3001418at2759"/>
<gene>
    <name evidence="1" type="ORF">GYMLUDRAFT_43234</name>
</gene>
<evidence type="ECO:0000313" key="1">
    <source>
        <dbReference type="EMBL" id="KIK61147.1"/>
    </source>
</evidence>
<dbReference type="AlphaFoldDB" id="A0A0D0CQ62"/>
<evidence type="ECO:0000313" key="2">
    <source>
        <dbReference type="Proteomes" id="UP000053593"/>
    </source>
</evidence>
<proteinExistence type="predicted"/>
<dbReference type="HOGENOM" id="CLU_033350_0_0_1"/>
<accession>A0A0D0CQ62</accession>